<dbReference type="EMBL" id="JXTB01000678">
    <property type="protein sequence ID" value="PON34135.1"/>
    <property type="molecule type" value="Genomic_DNA"/>
</dbReference>
<proteinExistence type="predicted"/>
<gene>
    <name evidence="1" type="ORF">PanWU01x14_346780</name>
</gene>
<dbReference type="AlphaFoldDB" id="A0A2P5AC67"/>
<name>A0A2P5AC67_PARAD</name>
<reference evidence="2" key="1">
    <citation type="submission" date="2016-06" db="EMBL/GenBank/DDBJ databases">
        <title>Parallel loss of symbiosis genes in relatives of nitrogen-fixing non-legume Parasponia.</title>
        <authorList>
            <person name="Van Velzen R."/>
            <person name="Holmer R."/>
            <person name="Bu F."/>
            <person name="Rutten L."/>
            <person name="Van Zeijl A."/>
            <person name="Liu W."/>
            <person name="Santuari L."/>
            <person name="Cao Q."/>
            <person name="Sharma T."/>
            <person name="Shen D."/>
            <person name="Roswanjaya Y."/>
            <person name="Wardhani T."/>
            <person name="Kalhor M.S."/>
            <person name="Jansen J."/>
            <person name="Van den Hoogen J."/>
            <person name="Gungor B."/>
            <person name="Hartog M."/>
            <person name="Hontelez J."/>
            <person name="Verver J."/>
            <person name="Yang W.-C."/>
            <person name="Schijlen E."/>
            <person name="Repin R."/>
            <person name="Schilthuizen M."/>
            <person name="Schranz E."/>
            <person name="Heidstra R."/>
            <person name="Miyata K."/>
            <person name="Fedorova E."/>
            <person name="Kohlen W."/>
            <person name="Bisseling T."/>
            <person name="Smit S."/>
            <person name="Geurts R."/>
        </authorList>
    </citation>
    <scope>NUCLEOTIDE SEQUENCE [LARGE SCALE GENOMIC DNA]</scope>
    <source>
        <strain evidence="2">cv. WU1-14</strain>
    </source>
</reference>
<organism evidence="1 2">
    <name type="scientific">Parasponia andersonii</name>
    <name type="common">Sponia andersonii</name>
    <dbReference type="NCBI Taxonomy" id="3476"/>
    <lineage>
        <taxon>Eukaryota</taxon>
        <taxon>Viridiplantae</taxon>
        <taxon>Streptophyta</taxon>
        <taxon>Embryophyta</taxon>
        <taxon>Tracheophyta</taxon>
        <taxon>Spermatophyta</taxon>
        <taxon>Magnoliopsida</taxon>
        <taxon>eudicotyledons</taxon>
        <taxon>Gunneridae</taxon>
        <taxon>Pentapetalae</taxon>
        <taxon>rosids</taxon>
        <taxon>fabids</taxon>
        <taxon>Rosales</taxon>
        <taxon>Cannabaceae</taxon>
        <taxon>Parasponia</taxon>
    </lineage>
</organism>
<accession>A0A2P5AC67</accession>
<protein>
    <submittedName>
        <fullName evidence="1">Uncharacterized protein</fullName>
    </submittedName>
</protein>
<evidence type="ECO:0000313" key="1">
    <source>
        <dbReference type="EMBL" id="PON34135.1"/>
    </source>
</evidence>
<evidence type="ECO:0000313" key="2">
    <source>
        <dbReference type="Proteomes" id="UP000237105"/>
    </source>
</evidence>
<comment type="caution">
    <text evidence="1">The sequence shown here is derived from an EMBL/GenBank/DDBJ whole genome shotgun (WGS) entry which is preliminary data.</text>
</comment>
<dbReference type="Proteomes" id="UP000237105">
    <property type="component" value="Unassembled WGS sequence"/>
</dbReference>
<sequence>MTWACWLSQARDESILDPGWVQPNLILASIAVGQKPRRSFVRRSLGGSAPLHTQTRYSMRSWVGIRIRQTILTGRRVVRVSPLPG</sequence>
<keyword evidence="2" id="KW-1185">Reference proteome</keyword>